<reference evidence="2 3" key="1">
    <citation type="submission" date="2018-08" db="EMBL/GenBank/DDBJ databases">
        <title>Pallidiluteibacterium maritimus gen. nov., sp. nov., isolated from coastal sediment.</title>
        <authorList>
            <person name="Zhou L.Y."/>
        </authorList>
    </citation>
    <scope>NUCLEOTIDE SEQUENCE [LARGE SCALE GENOMIC DNA]</scope>
    <source>
        <strain evidence="2 3">XSD2</strain>
    </source>
</reference>
<dbReference type="RefSeq" id="WP_119438977.1">
    <property type="nucleotide sequence ID" value="NZ_QWGR01000009.1"/>
</dbReference>
<evidence type="ECO:0000313" key="2">
    <source>
        <dbReference type="EMBL" id="RIJ47261.1"/>
    </source>
</evidence>
<feature type="signal peptide" evidence="1">
    <location>
        <begin position="1"/>
        <end position="19"/>
    </location>
</feature>
<dbReference type="EMBL" id="QWGR01000009">
    <property type="protein sequence ID" value="RIJ47261.1"/>
    <property type="molecule type" value="Genomic_DNA"/>
</dbReference>
<comment type="caution">
    <text evidence="2">The sequence shown here is derived from an EMBL/GenBank/DDBJ whole genome shotgun (WGS) entry which is preliminary data.</text>
</comment>
<accession>A0A399SYY9</accession>
<protein>
    <submittedName>
        <fullName evidence="2">DUF4138 domain-containing protein</fullName>
    </submittedName>
</protein>
<dbReference type="Pfam" id="PF13595">
    <property type="entry name" value="DUF4138"/>
    <property type="match status" value="1"/>
</dbReference>
<evidence type="ECO:0000256" key="1">
    <source>
        <dbReference type="SAM" id="SignalP"/>
    </source>
</evidence>
<proteinExistence type="predicted"/>
<sequence length="266" mass="30444">MNRSILSFILIALTTVVSAQNQIEICQNKTTHLIANEKITYVQVGDPGKLIAEVVPEQANMVRVKALDRYEGESSLTVVSANRSYSLFVKYADADKISYKLEDFHWEKAGDINVGPVPEYLLKELCGQILNDGTQKPVSSVSRKAGIIFRLRNIYLKQELLFFELEVTNTTNIALDMETYNWWIDDKKRVKATNVQEYPVEPLYQQYKWESIPGKTTLREVFVLPKFIVPDKRILKIELLEKALGNTGRKLTLEVKNRAILKAKSF</sequence>
<dbReference type="OrthoDB" id="1038500at2"/>
<gene>
    <name evidence="2" type="ORF">D1614_16020</name>
</gene>
<evidence type="ECO:0000313" key="3">
    <source>
        <dbReference type="Proteomes" id="UP000265926"/>
    </source>
</evidence>
<keyword evidence="3" id="KW-1185">Reference proteome</keyword>
<keyword evidence="1" id="KW-0732">Signal</keyword>
<dbReference type="Proteomes" id="UP000265926">
    <property type="component" value="Unassembled WGS sequence"/>
</dbReference>
<dbReference type="InterPro" id="IPR022298">
    <property type="entry name" value="Conjug_transposon_TraN"/>
</dbReference>
<name>A0A399SYY9_9BACT</name>
<feature type="chain" id="PRO_5017393422" evidence="1">
    <location>
        <begin position="20"/>
        <end position="266"/>
    </location>
</feature>
<dbReference type="AlphaFoldDB" id="A0A399SYY9"/>
<organism evidence="2 3">
    <name type="scientific">Maribellus luteus</name>
    <dbReference type="NCBI Taxonomy" id="2305463"/>
    <lineage>
        <taxon>Bacteria</taxon>
        <taxon>Pseudomonadati</taxon>
        <taxon>Bacteroidota</taxon>
        <taxon>Bacteroidia</taxon>
        <taxon>Marinilabiliales</taxon>
        <taxon>Prolixibacteraceae</taxon>
        <taxon>Maribellus</taxon>
    </lineage>
</organism>